<dbReference type="Pfam" id="PF01040">
    <property type="entry name" value="UbiA"/>
    <property type="match status" value="1"/>
</dbReference>
<reference evidence="6" key="1">
    <citation type="journal article" date="2014" name="Int. J. Syst. Evol. Microbiol.">
        <title>Complete genome sequence of Corynebacterium casei LMG S-19264T (=DSM 44701T), isolated from a smear-ripened cheese.</title>
        <authorList>
            <consortium name="US DOE Joint Genome Institute (JGI-PGF)"/>
            <person name="Walter F."/>
            <person name="Albersmeier A."/>
            <person name="Kalinowski J."/>
            <person name="Ruckert C."/>
        </authorList>
    </citation>
    <scope>NUCLEOTIDE SEQUENCE</scope>
    <source>
        <strain evidence="6">JCM 19831</strain>
    </source>
</reference>
<keyword evidence="7" id="KW-1185">Reference proteome</keyword>
<feature type="transmembrane region" description="Helical" evidence="5">
    <location>
        <begin position="277"/>
        <end position="297"/>
    </location>
</feature>
<evidence type="ECO:0000256" key="5">
    <source>
        <dbReference type="SAM" id="Phobius"/>
    </source>
</evidence>
<dbReference type="RefSeq" id="WP_190250943.1">
    <property type="nucleotide sequence ID" value="NZ_BMPI01000015.1"/>
</dbReference>
<dbReference type="PANTHER" id="PTHR42723:SF1">
    <property type="entry name" value="CHLOROPHYLL SYNTHASE, CHLOROPLASTIC"/>
    <property type="match status" value="1"/>
</dbReference>
<feature type="transmembrane region" description="Helical" evidence="5">
    <location>
        <begin position="25"/>
        <end position="46"/>
    </location>
</feature>
<dbReference type="Proteomes" id="UP000642070">
    <property type="component" value="Unassembled WGS sequence"/>
</dbReference>
<gene>
    <name evidence="6" type="ORF">GCM10007977_035420</name>
</gene>
<comment type="caution">
    <text evidence="6">The sequence shown here is derived from an EMBL/GenBank/DDBJ whole genome shotgun (WGS) entry which is preliminary data.</text>
</comment>
<keyword evidence="2 5" id="KW-0812">Transmembrane</keyword>
<accession>A0A917TPC6</accession>
<comment type="subcellular location">
    <subcellularLocation>
        <location evidence="1">Membrane</location>
        <topology evidence="1">Multi-pass membrane protein</topology>
    </subcellularLocation>
</comment>
<proteinExistence type="predicted"/>
<keyword evidence="3 5" id="KW-1133">Transmembrane helix</keyword>
<dbReference type="InterPro" id="IPR050475">
    <property type="entry name" value="Prenyltransferase_related"/>
</dbReference>
<dbReference type="InterPro" id="IPR044878">
    <property type="entry name" value="UbiA_sf"/>
</dbReference>
<protein>
    <recommendedName>
        <fullName evidence="8">Prenyltransferase</fullName>
    </recommendedName>
</protein>
<evidence type="ECO:0000313" key="6">
    <source>
        <dbReference type="EMBL" id="GGM31085.1"/>
    </source>
</evidence>
<dbReference type="EMBL" id="BMPI01000015">
    <property type="protein sequence ID" value="GGM31085.1"/>
    <property type="molecule type" value="Genomic_DNA"/>
</dbReference>
<name>A0A917TPC6_9ACTN</name>
<feature type="transmembrane region" description="Helical" evidence="5">
    <location>
        <begin position="224"/>
        <end position="245"/>
    </location>
</feature>
<feature type="transmembrane region" description="Helical" evidence="5">
    <location>
        <begin position="53"/>
        <end position="71"/>
    </location>
</feature>
<evidence type="ECO:0000256" key="1">
    <source>
        <dbReference type="ARBA" id="ARBA00004141"/>
    </source>
</evidence>
<dbReference type="AlphaFoldDB" id="A0A917TPC6"/>
<dbReference type="PANTHER" id="PTHR42723">
    <property type="entry name" value="CHLOROPHYLL SYNTHASE"/>
    <property type="match status" value="1"/>
</dbReference>
<dbReference type="Gene3D" id="1.10.357.140">
    <property type="entry name" value="UbiA prenyltransferase"/>
    <property type="match status" value="1"/>
</dbReference>
<dbReference type="InterPro" id="IPR000537">
    <property type="entry name" value="UbiA_prenyltransferase"/>
</dbReference>
<feature type="transmembrane region" description="Helical" evidence="5">
    <location>
        <begin position="110"/>
        <end position="136"/>
    </location>
</feature>
<dbReference type="GO" id="GO:0016020">
    <property type="term" value="C:membrane"/>
    <property type="evidence" value="ECO:0007669"/>
    <property type="project" value="UniProtKB-SubCell"/>
</dbReference>
<evidence type="ECO:0000256" key="3">
    <source>
        <dbReference type="ARBA" id="ARBA00022989"/>
    </source>
</evidence>
<feature type="transmembrane region" description="Helical" evidence="5">
    <location>
        <begin position="177"/>
        <end position="195"/>
    </location>
</feature>
<evidence type="ECO:0000256" key="2">
    <source>
        <dbReference type="ARBA" id="ARBA00022692"/>
    </source>
</evidence>
<evidence type="ECO:0000256" key="4">
    <source>
        <dbReference type="ARBA" id="ARBA00023136"/>
    </source>
</evidence>
<dbReference type="GO" id="GO:0016765">
    <property type="term" value="F:transferase activity, transferring alkyl or aryl (other than methyl) groups"/>
    <property type="evidence" value="ECO:0007669"/>
    <property type="project" value="InterPro"/>
</dbReference>
<keyword evidence="4 5" id="KW-0472">Membrane</keyword>
<feature type="transmembrane region" description="Helical" evidence="5">
    <location>
        <begin position="148"/>
        <end position="171"/>
    </location>
</feature>
<organism evidence="6 7">
    <name type="scientific">Dactylosporangium sucinum</name>
    <dbReference type="NCBI Taxonomy" id="1424081"/>
    <lineage>
        <taxon>Bacteria</taxon>
        <taxon>Bacillati</taxon>
        <taxon>Actinomycetota</taxon>
        <taxon>Actinomycetes</taxon>
        <taxon>Micromonosporales</taxon>
        <taxon>Micromonosporaceae</taxon>
        <taxon>Dactylosporangium</taxon>
    </lineage>
</organism>
<evidence type="ECO:0000313" key="7">
    <source>
        <dbReference type="Proteomes" id="UP000642070"/>
    </source>
</evidence>
<reference evidence="6" key="2">
    <citation type="submission" date="2020-09" db="EMBL/GenBank/DDBJ databases">
        <authorList>
            <person name="Sun Q."/>
            <person name="Ohkuma M."/>
        </authorList>
    </citation>
    <scope>NUCLEOTIDE SEQUENCE</scope>
    <source>
        <strain evidence="6">JCM 19831</strain>
    </source>
</reference>
<sequence length="299" mass="31535">MVADVLAPAGRSTSLITIAHLTRPWFWPLGWGGAYLGAVLATGTLFPPVTLGAVALAVVLGPLVWGAVLAVNDRYDLETDRRNPRKATAALVTGALDERALTRWARRFTIAALGAAALGGWPLLLGTAAVLLLGWLYSAPPWRLKGRAGWDVAANALTVGVLGPLSGWSLYRPVTDYPLVMVALGLLLGAALYVPTTVIDVEADRAAGEVTFAVRWTPAGCHRFGVTSWTLAVLLWLACCHLGVLTTRDAWPLQDATAPALVVLYTVLAARPSIARMAVVSAAFAVPAADFLLAYVATH</sequence>
<evidence type="ECO:0008006" key="8">
    <source>
        <dbReference type="Google" id="ProtNLM"/>
    </source>
</evidence>